<name>A0A2P6PU20_ROSCH</name>
<dbReference type="AlphaFoldDB" id="A0A2P6PU20"/>
<organism evidence="1 2">
    <name type="scientific">Rosa chinensis</name>
    <name type="common">China rose</name>
    <dbReference type="NCBI Taxonomy" id="74649"/>
    <lineage>
        <taxon>Eukaryota</taxon>
        <taxon>Viridiplantae</taxon>
        <taxon>Streptophyta</taxon>
        <taxon>Embryophyta</taxon>
        <taxon>Tracheophyta</taxon>
        <taxon>Spermatophyta</taxon>
        <taxon>Magnoliopsida</taxon>
        <taxon>eudicotyledons</taxon>
        <taxon>Gunneridae</taxon>
        <taxon>Pentapetalae</taxon>
        <taxon>rosids</taxon>
        <taxon>fabids</taxon>
        <taxon>Rosales</taxon>
        <taxon>Rosaceae</taxon>
        <taxon>Rosoideae</taxon>
        <taxon>Rosoideae incertae sedis</taxon>
        <taxon>Rosa</taxon>
    </lineage>
</organism>
<accession>A0A2P6PU20</accession>
<evidence type="ECO:0000313" key="1">
    <source>
        <dbReference type="EMBL" id="PRQ25432.1"/>
    </source>
</evidence>
<dbReference type="Proteomes" id="UP000238479">
    <property type="component" value="Chromosome 6"/>
</dbReference>
<protein>
    <submittedName>
        <fullName evidence="1">Uncharacterized protein</fullName>
    </submittedName>
</protein>
<dbReference type="EMBL" id="PDCK01000044">
    <property type="protein sequence ID" value="PRQ25432.1"/>
    <property type="molecule type" value="Genomic_DNA"/>
</dbReference>
<dbReference type="Gramene" id="PRQ25432">
    <property type="protein sequence ID" value="PRQ25432"/>
    <property type="gene ID" value="RchiOBHm_Chr6g0283621"/>
</dbReference>
<gene>
    <name evidence="1" type="ORF">RchiOBHm_Chr6g0283621</name>
</gene>
<comment type="caution">
    <text evidence="1">The sequence shown here is derived from an EMBL/GenBank/DDBJ whole genome shotgun (WGS) entry which is preliminary data.</text>
</comment>
<sequence>MALFLLKLIFFAVSLVSNLVSRLIFSTIAHLLVLLIHGFKLPGQAIHGGLGQVSEAIKSCLEYFLGLIMEAISALISTFFDYLIESVTGSAAVTTSTIWDLLEKTKTSLDALKSFQEAFEGLPEMIFNIVMDLWNNFKDALGYVVENA</sequence>
<dbReference type="OMA" id="YLLEMIM"/>
<reference evidence="1 2" key="1">
    <citation type="journal article" date="2018" name="Nat. Genet.">
        <title>The Rosa genome provides new insights in the design of modern roses.</title>
        <authorList>
            <person name="Bendahmane M."/>
        </authorList>
    </citation>
    <scope>NUCLEOTIDE SEQUENCE [LARGE SCALE GENOMIC DNA]</scope>
    <source>
        <strain evidence="2">cv. Old Blush</strain>
    </source>
</reference>
<evidence type="ECO:0000313" key="2">
    <source>
        <dbReference type="Proteomes" id="UP000238479"/>
    </source>
</evidence>
<proteinExistence type="predicted"/>
<keyword evidence="2" id="KW-1185">Reference proteome</keyword>